<evidence type="ECO:0000313" key="2">
    <source>
        <dbReference type="EMBL" id="AUT64888.1"/>
    </source>
</evidence>
<proteinExistence type="predicted"/>
<evidence type="ECO:0000313" key="3">
    <source>
        <dbReference type="Proteomes" id="UP000243502"/>
    </source>
</evidence>
<feature type="region of interest" description="Disordered" evidence="1">
    <location>
        <begin position="244"/>
        <end position="273"/>
    </location>
</feature>
<dbReference type="Proteomes" id="UP000243502">
    <property type="component" value="Chromosome 3"/>
</dbReference>
<dbReference type="EMBL" id="CP026113">
    <property type="protein sequence ID" value="AUT64888.1"/>
    <property type="molecule type" value="Genomic_DNA"/>
</dbReference>
<gene>
    <name evidence="2" type="ORF">C2L65_35295</name>
</gene>
<name>A0A2I8EZK0_9BURK</name>
<dbReference type="KEGG" id="pter:C2L65_35295"/>
<sequence length="273" mass="30215">MNEATLQQQVVEAMHNVCGAENHKMRIGMPASRSQNAADAKGQPYDVGVLFGECNLVGLEFKHLANGRFSSWDPDQHAAYVALTTNDALNLPLFYVYNAVGVEMLADFYTERLFVPLLEQTNIAAPETLQNAEPYLDDHDDVYQWLLSLLRNSGQAAVKGWPAALAIDDALLATFKKSFPDVIWLLISAQPGLRESWALTHTELLSLVEDMRHVWRSAHLRSAQSTAALSAAFVDSVKEIARRADATADDAQNQQENDESMDDRPQHKPGGPI</sequence>
<reference evidence="2 3" key="1">
    <citation type="submission" date="2018-01" db="EMBL/GenBank/DDBJ databases">
        <title>Species boundaries and ecological features among Paraburkholderia terrae DSMZ17804T, P. hospita DSMZ17164T and P. caribensis DSMZ13236T.</title>
        <authorList>
            <person name="Pratama A.A."/>
        </authorList>
    </citation>
    <scope>NUCLEOTIDE SEQUENCE [LARGE SCALE GENOMIC DNA]</scope>
    <source>
        <strain evidence="2 3">DSM 17804</strain>
    </source>
</reference>
<protein>
    <submittedName>
        <fullName evidence="2">Uncharacterized protein</fullName>
    </submittedName>
</protein>
<accession>A0A2I8EZK0</accession>
<organism evidence="2 3">
    <name type="scientific">Paraburkholderia terrae</name>
    <dbReference type="NCBI Taxonomy" id="311230"/>
    <lineage>
        <taxon>Bacteria</taxon>
        <taxon>Pseudomonadati</taxon>
        <taxon>Pseudomonadota</taxon>
        <taxon>Betaproteobacteria</taxon>
        <taxon>Burkholderiales</taxon>
        <taxon>Burkholderiaceae</taxon>
        <taxon>Paraburkholderia</taxon>
    </lineage>
</organism>
<evidence type="ECO:0000256" key="1">
    <source>
        <dbReference type="SAM" id="MobiDB-lite"/>
    </source>
</evidence>
<dbReference type="AlphaFoldDB" id="A0A2I8EZK0"/>